<evidence type="ECO:0000313" key="2">
    <source>
        <dbReference type="Proteomes" id="UP000299102"/>
    </source>
</evidence>
<name>A0A4C1SPU0_EUMVA</name>
<protein>
    <submittedName>
        <fullName evidence="1">Uncharacterized protein</fullName>
    </submittedName>
</protein>
<dbReference type="Proteomes" id="UP000299102">
    <property type="component" value="Unassembled WGS sequence"/>
</dbReference>
<sequence>MFRGGVDNLVPCDSNTYAYERISLHSARELSQDYDATQRNNPIVPRTHTFRRNPLNDEGLPLVILNCLNKQLAEVQPVRGVSRPPSALTRQKRARRLTCQRPANYVKWVGNGAAAAPRVLGQGGSRAPSILAVRSNSAQSRYPHRIVYDEDIFCCVPSSKTIRIHKQTGSK</sequence>
<evidence type="ECO:0000313" key="1">
    <source>
        <dbReference type="EMBL" id="GBP04243.1"/>
    </source>
</evidence>
<reference evidence="1 2" key="1">
    <citation type="journal article" date="2019" name="Commun. Biol.">
        <title>The bagworm genome reveals a unique fibroin gene that provides high tensile strength.</title>
        <authorList>
            <person name="Kono N."/>
            <person name="Nakamura H."/>
            <person name="Ohtoshi R."/>
            <person name="Tomita M."/>
            <person name="Numata K."/>
            <person name="Arakawa K."/>
        </authorList>
    </citation>
    <scope>NUCLEOTIDE SEQUENCE [LARGE SCALE GENOMIC DNA]</scope>
</reference>
<dbReference type="AlphaFoldDB" id="A0A4C1SPU0"/>
<comment type="caution">
    <text evidence="1">The sequence shown here is derived from an EMBL/GenBank/DDBJ whole genome shotgun (WGS) entry which is preliminary data.</text>
</comment>
<organism evidence="1 2">
    <name type="scientific">Eumeta variegata</name>
    <name type="common">Bagworm moth</name>
    <name type="synonym">Eumeta japonica</name>
    <dbReference type="NCBI Taxonomy" id="151549"/>
    <lineage>
        <taxon>Eukaryota</taxon>
        <taxon>Metazoa</taxon>
        <taxon>Ecdysozoa</taxon>
        <taxon>Arthropoda</taxon>
        <taxon>Hexapoda</taxon>
        <taxon>Insecta</taxon>
        <taxon>Pterygota</taxon>
        <taxon>Neoptera</taxon>
        <taxon>Endopterygota</taxon>
        <taxon>Lepidoptera</taxon>
        <taxon>Glossata</taxon>
        <taxon>Ditrysia</taxon>
        <taxon>Tineoidea</taxon>
        <taxon>Psychidae</taxon>
        <taxon>Oiketicinae</taxon>
        <taxon>Eumeta</taxon>
    </lineage>
</organism>
<gene>
    <name evidence="1" type="ORF">EVAR_68445_1</name>
</gene>
<dbReference type="EMBL" id="BGZK01003747">
    <property type="protein sequence ID" value="GBP04243.1"/>
    <property type="molecule type" value="Genomic_DNA"/>
</dbReference>
<proteinExistence type="predicted"/>
<keyword evidence="2" id="KW-1185">Reference proteome</keyword>
<accession>A0A4C1SPU0</accession>